<evidence type="ECO:0000256" key="3">
    <source>
        <dbReference type="ARBA" id="ARBA00022793"/>
    </source>
</evidence>
<evidence type="ECO:0000313" key="8">
    <source>
        <dbReference type="Proteomes" id="UP000479000"/>
    </source>
</evidence>
<evidence type="ECO:0000256" key="4">
    <source>
        <dbReference type="ARBA" id="ARBA00022898"/>
    </source>
</evidence>
<dbReference type="Gene3D" id="3.40.640.10">
    <property type="entry name" value="Type I PLP-dependent aspartate aminotransferase-like (Major domain)"/>
    <property type="match status" value="1"/>
</dbReference>
<dbReference type="OrthoDB" id="392571at2759"/>
<dbReference type="EMBL" id="CADCXU010008357">
    <property type="protein sequence ID" value="CAA9999217.1"/>
    <property type="molecule type" value="Genomic_DNA"/>
</dbReference>
<dbReference type="PANTHER" id="PTHR45677">
    <property type="entry name" value="GLUTAMATE DECARBOXYLASE-RELATED"/>
    <property type="match status" value="1"/>
</dbReference>
<keyword evidence="8" id="KW-1185">Reference proteome</keyword>
<reference evidence="7 8" key="1">
    <citation type="submission" date="2020-02" db="EMBL/GenBank/DDBJ databases">
        <authorList>
            <person name="Ferguson B K."/>
        </authorList>
    </citation>
    <scope>NUCLEOTIDE SEQUENCE [LARGE SCALE GENOMIC DNA]</scope>
</reference>
<evidence type="ECO:0000256" key="6">
    <source>
        <dbReference type="RuleBase" id="RU000382"/>
    </source>
</evidence>
<name>A0A6H5G9M6_9HEMI</name>
<evidence type="ECO:0000256" key="5">
    <source>
        <dbReference type="ARBA" id="ARBA00023239"/>
    </source>
</evidence>
<dbReference type="PANTHER" id="PTHR45677:SF10">
    <property type="entry name" value="GLUTAMATE DECARBOXYLASE"/>
    <property type="match status" value="1"/>
</dbReference>
<comment type="cofactor">
    <cofactor evidence="1 6">
        <name>pyridoxal 5'-phosphate</name>
        <dbReference type="ChEBI" id="CHEBI:597326"/>
    </cofactor>
</comment>
<dbReference type="Gene3D" id="3.90.1150.170">
    <property type="match status" value="1"/>
</dbReference>
<dbReference type="Pfam" id="PF00282">
    <property type="entry name" value="Pyridoxal_deC"/>
    <property type="match status" value="1"/>
</dbReference>
<dbReference type="InterPro" id="IPR015421">
    <property type="entry name" value="PyrdxlP-dep_Trfase_major"/>
</dbReference>
<evidence type="ECO:0000313" key="7">
    <source>
        <dbReference type="EMBL" id="CAA9999217.1"/>
    </source>
</evidence>
<keyword evidence="5 6" id="KW-0456">Lyase</keyword>
<keyword evidence="3" id="KW-0210">Decarboxylase</keyword>
<dbReference type="Proteomes" id="UP000479000">
    <property type="component" value="Unassembled WGS sequence"/>
</dbReference>
<gene>
    <name evidence="7" type="ORF">NTEN_LOCUS5500</name>
</gene>
<dbReference type="GO" id="GO:0009449">
    <property type="term" value="P:gamma-aminobutyric acid biosynthetic process"/>
    <property type="evidence" value="ECO:0007669"/>
    <property type="project" value="TreeGrafter"/>
</dbReference>
<dbReference type="GO" id="GO:0004351">
    <property type="term" value="F:glutamate decarboxylase activity"/>
    <property type="evidence" value="ECO:0007669"/>
    <property type="project" value="TreeGrafter"/>
</dbReference>
<keyword evidence="4 6" id="KW-0663">Pyridoxal phosphate</keyword>
<accession>A0A6H5G9M6</accession>
<sequence length="416" mass="47156">MALYVNFCRFAQNFLPEVVGYFYKISYLYPHDRNGAVVTETMLKQLTDVLIDFVHETNDRKCKVLDFQHPEEMKKLLDLDIPEEGLPLQTLIDDCALTLKYQVRTGHPHFFNQLSCGLDLVSMAGEWLTATANTNMFTYEIAPVFILMESVVLAKMREIIGWNGGDSILAPGGSISNLYAFLAARHHMFPNYKEKGQAALGAQLVMFTSDQCHYSVKSCAAVCGLGTDNCVEVPSDEQGRMIVSELERLVKERKAKGQIPFFVNCTSGTTVLGAFDPINPIADICQKYNMWLHIDAAWGGGLLLSKKYRHPRFSGRITLQIPLGSLTECTYKRRKPRCTLQRGFSFGIFQFGTISFKLFAFSHPKSTHSDSFESCQQYIKYLLKFNAILGTFRSSHMCPKMAMRKMQNKFLINLQK</sequence>
<proteinExistence type="inferred from homology"/>
<evidence type="ECO:0000256" key="1">
    <source>
        <dbReference type="ARBA" id="ARBA00001933"/>
    </source>
</evidence>
<dbReference type="GO" id="GO:0005737">
    <property type="term" value="C:cytoplasm"/>
    <property type="evidence" value="ECO:0007669"/>
    <property type="project" value="TreeGrafter"/>
</dbReference>
<dbReference type="SUPFAM" id="SSF53383">
    <property type="entry name" value="PLP-dependent transferases"/>
    <property type="match status" value="1"/>
</dbReference>
<comment type="similarity">
    <text evidence="2 6">Belongs to the group II decarboxylase family.</text>
</comment>
<dbReference type="GO" id="GO:0030170">
    <property type="term" value="F:pyridoxal phosphate binding"/>
    <property type="evidence" value="ECO:0007669"/>
    <property type="project" value="InterPro"/>
</dbReference>
<dbReference type="AlphaFoldDB" id="A0A6H5G9M6"/>
<organism evidence="7 8">
    <name type="scientific">Nesidiocoris tenuis</name>
    <dbReference type="NCBI Taxonomy" id="355587"/>
    <lineage>
        <taxon>Eukaryota</taxon>
        <taxon>Metazoa</taxon>
        <taxon>Ecdysozoa</taxon>
        <taxon>Arthropoda</taxon>
        <taxon>Hexapoda</taxon>
        <taxon>Insecta</taxon>
        <taxon>Pterygota</taxon>
        <taxon>Neoptera</taxon>
        <taxon>Paraneoptera</taxon>
        <taxon>Hemiptera</taxon>
        <taxon>Heteroptera</taxon>
        <taxon>Panheteroptera</taxon>
        <taxon>Cimicomorpha</taxon>
        <taxon>Miridae</taxon>
        <taxon>Dicyphina</taxon>
        <taxon>Nesidiocoris</taxon>
    </lineage>
</organism>
<evidence type="ECO:0000256" key="2">
    <source>
        <dbReference type="ARBA" id="ARBA00009533"/>
    </source>
</evidence>
<dbReference type="InterPro" id="IPR015424">
    <property type="entry name" value="PyrdxlP-dep_Trfase"/>
</dbReference>
<protein>
    <recommendedName>
        <fullName evidence="9">Glutamate decarboxylase</fullName>
    </recommendedName>
</protein>
<dbReference type="InterPro" id="IPR002129">
    <property type="entry name" value="PyrdxlP-dep_de-COase"/>
</dbReference>
<evidence type="ECO:0008006" key="9">
    <source>
        <dbReference type="Google" id="ProtNLM"/>
    </source>
</evidence>